<dbReference type="EMBL" id="JBIEKR010000002">
    <property type="protein sequence ID" value="MFG6272157.1"/>
    <property type="molecule type" value="Genomic_DNA"/>
</dbReference>
<dbReference type="Proteomes" id="UP001605989">
    <property type="component" value="Unassembled WGS sequence"/>
</dbReference>
<dbReference type="Gene3D" id="1.20.1530.20">
    <property type="match status" value="1"/>
</dbReference>
<evidence type="ECO:0000313" key="2">
    <source>
        <dbReference type="Proteomes" id="UP001605989"/>
    </source>
</evidence>
<proteinExistence type="predicted"/>
<sequence length="70" mass="7359">MEVGMQNDALAISLVSVFFAPAVAIPAAVGAAIHQVTGSILAGIFARNMDKIEARNAEKQRETITVPAQH</sequence>
<evidence type="ECO:0008006" key="3">
    <source>
        <dbReference type="Google" id="ProtNLM"/>
    </source>
</evidence>
<gene>
    <name evidence="1" type="ORF">ACGTZG_03040</name>
</gene>
<evidence type="ECO:0000313" key="1">
    <source>
        <dbReference type="EMBL" id="MFG6272157.1"/>
    </source>
</evidence>
<keyword evidence="2" id="KW-1185">Reference proteome</keyword>
<reference evidence="1 2" key="1">
    <citation type="submission" date="2024-10" db="EMBL/GenBank/DDBJ databases">
        <authorList>
            <person name="Sang B.-I."/>
            <person name="Prabhaharan D."/>
        </authorList>
    </citation>
    <scope>NUCLEOTIDE SEQUENCE [LARGE SCALE GENOMIC DNA]</scope>
    <source>
        <strain evidence="1 2">MH</strain>
    </source>
</reference>
<name>A0ABW7DMD0_9FIRM</name>
<dbReference type="RefSeq" id="WP_394522379.1">
    <property type="nucleotide sequence ID" value="NZ_JBIEKR010000002.1"/>
</dbReference>
<comment type="caution">
    <text evidence="1">The sequence shown here is derived from an EMBL/GenBank/DDBJ whole genome shotgun (WGS) entry which is preliminary data.</text>
</comment>
<accession>A0ABW7DMD0</accession>
<protein>
    <recommendedName>
        <fullName evidence="3">Bile acid:sodium symporter</fullName>
    </recommendedName>
</protein>
<organism evidence="1 2">
    <name type="scientific">Megasphaera hexanoica</name>
    <dbReference type="NCBI Taxonomy" id="1675036"/>
    <lineage>
        <taxon>Bacteria</taxon>
        <taxon>Bacillati</taxon>
        <taxon>Bacillota</taxon>
        <taxon>Negativicutes</taxon>
        <taxon>Veillonellales</taxon>
        <taxon>Veillonellaceae</taxon>
        <taxon>Megasphaera</taxon>
    </lineage>
</organism>
<dbReference type="InterPro" id="IPR038770">
    <property type="entry name" value="Na+/solute_symporter_sf"/>
</dbReference>